<evidence type="ECO:0000256" key="1">
    <source>
        <dbReference type="ARBA" id="ARBA00004922"/>
    </source>
</evidence>
<dbReference type="PANTHER" id="PTHR12062:SF33">
    <property type="entry name" value="ALPHA-1,6-MANNOSYL-GLYCOPROTEIN 4-BETA-N-ACETYLGLUCOSAMINYLTRANSFERASE-LIKE"/>
    <property type="match status" value="1"/>
</dbReference>
<feature type="domain" description="MGAT4 A/B/C C-terminal" evidence="6">
    <location>
        <begin position="348"/>
        <end position="476"/>
    </location>
</feature>
<sequence>MRICGGLKRRRRLLTSIACTIIIIFCLQFINSLSYIYSLDLIRDLSISCGLRFGEHTPNDTRREKTKPPYKEYIQNALLHIDHSKSQIYGHFRNEKGFLTIGIPTVYRKDKDYLMTTIKSLVRNSNSYDRKRIVLVVLLADRNHSLVMERAETINRNFVHLVRNGHLHILHPSGIEYPDFSLLKRNFNDSFERVAWRSKQNIDYSYLFMYCRNISRYYIQLEDDVSSARNFPVEIYRFIQIVNTSKRTWHCLQFSNLGFIGKLFKSSDLEEIAMFILMFFDEQPGDLLIKYYLRIKTQFEDIIKKPTLFQHEGVMSSLDGKVQKEKDWNYMDHKYVARKRFFINNPQANIKTTMRCFEDHFPIRAYDLSDRFFWAMAATKGDKYLITFTSLQNFTRIYVQTGHYIRTADVLENGILLASTGSQSSNTHTCGEFRPLGHFVNGKFDTKAQRIKLPSSIACLKIEVTESQTQWIIFREISLFTIDDLDFNEDDETDENVQGEGRKQLINPVFHVQKAEANMKKRLEILQKNLAHLKAEYEKRMYHGIKKQMQ</sequence>
<evidence type="ECO:0000256" key="3">
    <source>
        <dbReference type="ARBA" id="ARBA00022679"/>
    </source>
</evidence>
<dbReference type="InterPro" id="IPR056576">
    <property type="entry name" value="MGAT4_A/B/C_C"/>
</dbReference>
<dbReference type="GO" id="GO:0006487">
    <property type="term" value="P:protein N-linked glycosylation"/>
    <property type="evidence" value="ECO:0007669"/>
    <property type="project" value="TreeGrafter"/>
</dbReference>
<dbReference type="EMBL" id="VSWD01000005">
    <property type="protein sequence ID" value="KAK3103831.1"/>
    <property type="molecule type" value="Genomic_DNA"/>
</dbReference>
<dbReference type="InterPro" id="IPR057279">
    <property type="entry name" value="MGAT4"/>
</dbReference>
<evidence type="ECO:0000259" key="5">
    <source>
        <dbReference type="Pfam" id="PF04666"/>
    </source>
</evidence>
<feature type="domain" description="MGAT4 conserved region" evidence="5">
    <location>
        <begin position="88"/>
        <end position="329"/>
    </location>
</feature>
<dbReference type="Pfam" id="PF23524">
    <property type="entry name" value="MGAT4A_C"/>
    <property type="match status" value="1"/>
</dbReference>
<accession>A0AA89C2S3</accession>
<dbReference type="Proteomes" id="UP001186944">
    <property type="component" value="Unassembled WGS sequence"/>
</dbReference>
<feature type="transmembrane region" description="Helical" evidence="4">
    <location>
        <begin position="12"/>
        <end position="37"/>
    </location>
</feature>
<keyword evidence="3" id="KW-0808">Transferase</keyword>
<dbReference type="GO" id="GO:0008375">
    <property type="term" value="F:acetylglucosaminyltransferase activity"/>
    <property type="evidence" value="ECO:0007669"/>
    <property type="project" value="TreeGrafter"/>
</dbReference>
<comment type="caution">
    <text evidence="7">The sequence shown here is derived from an EMBL/GenBank/DDBJ whole genome shotgun (WGS) entry which is preliminary data.</text>
</comment>
<evidence type="ECO:0000313" key="8">
    <source>
        <dbReference type="Proteomes" id="UP001186944"/>
    </source>
</evidence>
<organism evidence="7 8">
    <name type="scientific">Pinctada imbricata</name>
    <name type="common">Atlantic pearl-oyster</name>
    <name type="synonym">Pinctada martensii</name>
    <dbReference type="NCBI Taxonomy" id="66713"/>
    <lineage>
        <taxon>Eukaryota</taxon>
        <taxon>Metazoa</taxon>
        <taxon>Spiralia</taxon>
        <taxon>Lophotrochozoa</taxon>
        <taxon>Mollusca</taxon>
        <taxon>Bivalvia</taxon>
        <taxon>Autobranchia</taxon>
        <taxon>Pteriomorphia</taxon>
        <taxon>Pterioida</taxon>
        <taxon>Pterioidea</taxon>
        <taxon>Pteriidae</taxon>
        <taxon>Pinctada</taxon>
    </lineage>
</organism>
<dbReference type="Pfam" id="PF04666">
    <property type="entry name" value="MGAT4_cons"/>
    <property type="match status" value="1"/>
</dbReference>
<name>A0AA89C2S3_PINIB</name>
<keyword evidence="4" id="KW-0812">Transmembrane</keyword>
<keyword evidence="4" id="KW-1133">Transmembrane helix</keyword>
<comment type="pathway">
    <text evidence="1">Protein modification; protein glycosylation.</text>
</comment>
<keyword evidence="2" id="KW-0328">Glycosyltransferase</keyword>
<evidence type="ECO:0000259" key="6">
    <source>
        <dbReference type="Pfam" id="PF23524"/>
    </source>
</evidence>
<dbReference type="AlphaFoldDB" id="A0AA89C2S3"/>
<dbReference type="PANTHER" id="PTHR12062">
    <property type="entry name" value="N-ACETYLGLUCOSAMINYLTRANSFERASE VI"/>
    <property type="match status" value="1"/>
</dbReference>
<keyword evidence="4" id="KW-0472">Membrane</keyword>
<reference evidence="7" key="1">
    <citation type="submission" date="2019-08" db="EMBL/GenBank/DDBJ databases">
        <title>The improved chromosome-level genome for the pearl oyster Pinctada fucata martensii using PacBio sequencing and Hi-C.</title>
        <authorList>
            <person name="Zheng Z."/>
        </authorList>
    </citation>
    <scope>NUCLEOTIDE SEQUENCE</scope>
    <source>
        <strain evidence="7">ZZ-2019</strain>
        <tissue evidence="7">Adductor muscle</tissue>
    </source>
</reference>
<gene>
    <name evidence="7" type="ORF">FSP39_022272</name>
</gene>
<dbReference type="InterPro" id="IPR006759">
    <property type="entry name" value="Glyco_transf_54"/>
</dbReference>
<evidence type="ECO:0000313" key="7">
    <source>
        <dbReference type="EMBL" id="KAK3103831.1"/>
    </source>
</evidence>
<proteinExistence type="predicted"/>
<evidence type="ECO:0000256" key="2">
    <source>
        <dbReference type="ARBA" id="ARBA00022676"/>
    </source>
</evidence>
<evidence type="ECO:0000256" key="4">
    <source>
        <dbReference type="SAM" id="Phobius"/>
    </source>
</evidence>
<protein>
    <submittedName>
        <fullName evidence="7">Uncharacterized protein</fullName>
    </submittedName>
</protein>
<keyword evidence="8" id="KW-1185">Reference proteome</keyword>